<dbReference type="Pfam" id="PF00512">
    <property type="entry name" value="HisKA"/>
    <property type="match status" value="1"/>
</dbReference>
<dbReference type="InterPro" id="IPR004358">
    <property type="entry name" value="Sig_transdc_His_kin-like_C"/>
</dbReference>
<keyword evidence="5" id="KW-0597">Phosphoprotein</keyword>
<dbReference type="Gene3D" id="1.10.287.130">
    <property type="match status" value="1"/>
</dbReference>
<sequence length="462" mass="52486">MKSLYFRFVMTTFAIMIVSSLIAFFVSNIYYQFVLKPYNDEKNTKIAQDVVDTFYKQEPAIKLDDYLEGIAGLSYQMYLVDEKGRGTAYGTAYRDLTLDSKIIESVQRGKVYHGMAEYPFGLFVTGFFENELANSIGVPIQAEGKQYALFLRPDVEKQFGEMRYFLAIQVLLTLGLSFLFVAASTLEIVRPIRRLTEATKKIANGNYNIKLNMTRKDEIGNLAHHFSNMAKSLHRLEEMRQEFVSNVSHEIQSPLASIQGFSQTLRTEKMDKEDQEQYLSIIENESRRLSALSKQLLLLASLDKEEAALDKTEFDVAEQIKQVLQMMEWSWRQKDLAVEINLTPTNINADASLLHQVWTNLINNAIKFTDHGGTLSVSSTYNKGYAVIKVRDTGMGITSEDLPYVFDRFYKADKSRSRKSKESSSGLGLSIVKKIVDLHGGMISVESEPGKGTEFVVQLPRK</sequence>
<proteinExistence type="predicted"/>
<keyword evidence="7 17" id="KW-0812">Transmembrane</keyword>
<dbReference type="AlphaFoldDB" id="A0A521CL90"/>
<evidence type="ECO:0000256" key="5">
    <source>
        <dbReference type="ARBA" id="ARBA00022553"/>
    </source>
</evidence>
<dbReference type="Proteomes" id="UP000315636">
    <property type="component" value="Unassembled WGS sequence"/>
</dbReference>
<accession>A0A521CL90</accession>
<dbReference type="InterPro" id="IPR036097">
    <property type="entry name" value="HisK_dim/P_sf"/>
</dbReference>
<feature type="transmembrane region" description="Helical" evidence="17">
    <location>
        <begin position="6"/>
        <end position="26"/>
    </location>
</feature>
<comment type="catalytic activity">
    <reaction evidence="1">
        <text>ATP + protein L-histidine = ADP + protein N-phospho-L-histidine.</text>
        <dbReference type="EC" id="2.7.13.3"/>
    </reaction>
</comment>
<dbReference type="InterPro" id="IPR003660">
    <property type="entry name" value="HAMP_dom"/>
</dbReference>
<dbReference type="SUPFAM" id="SSF47384">
    <property type="entry name" value="Homodimeric domain of signal transducing histidine kinase"/>
    <property type="match status" value="1"/>
</dbReference>
<dbReference type="Gene3D" id="6.10.340.10">
    <property type="match status" value="1"/>
</dbReference>
<dbReference type="PANTHER" id="PTHR45528">
    <property type="entry name" value="SENSOR HISTIDINE KINASE CPXA"/>
    <property type="match status" value="1"/>
</dbReference>
<keyword evidence="14 17" id="KW-0472">Membrane</keyword>
<keyword evidence="13" id="KW-0843">Virulence</keyword>
<evidence type="ECO:0000256" key="13">
    <source>
        <dbReference type="ARBA" id="ARBA00023026"/>
    </source>
</evidence>
<evidence type="ECO:0000313" key="21">
    <source>
        <dbReference type="Proteomes" id="UP000315636"/>
    </source>
</evidence>
<feature type="domain" description="Histidine kinase" evidence="18">
    <location>
        <begin position="246"/>
        <end position="462"/>
    </location>
</feature>
<dbReference type="Gene3D" id="3.30.565.10">
    <property type="entry name" value="Histidine kinase-like ATPase, C-terminal domain"/>
    <property type="match status" value="1"/>
</dbReference>
<evidence type="ECO:0000256" key="1">
    <source>
        <dbReference type="ARBA" id="ARBA00000085"/>
    </source>
</evidence>
<evidence type="ECO:0000256" key="15">
    <source>
        <dbReference type="ARBA" id="ARBA00037219"/>
    </source>
</evidence>
<comment type="subcellular location">
    <subcellularLocation>
        <location evidence="2">Cell membrane</location>
        <topology evidence="2">Multi-pass membrane protein</topology>
    </subcellularLocation>
</comment>
<evidence type="ECO:0000256" key="11">
    <source>
        <dbReference type="ARBA" id="ARBA00022989"/>
    </source>
</evidence>
<feature type="domain" description="HAMP" evidence="19">
    <location>
        <begin position="186"/>
        <end position="238"/>
    </location>
</feature>
<evidence type="ECO:0000256" key="14">
    <source>
        <dbReference type="ARBA" id="ARBA00023136"/>
    </source>
</evidence>
<dbReference type="EC" id="2.7.13.3" evidence="3"/>
<comment type="function">
    <text evidence="15">Member of the two-component regulatory system HssS/HssR involved in intracellular heme homeostasis and tempering of staphylococcal virulence. HssS functions as a heme sensor histidine kinase which is autophosphorylated at a histidine residue and transfers its phosphate group to an aspartate residue of HssR. HssR/HssS activates the expression of hrtAB, an efflux pump, in response to extracellular heme, hemin, hemoglobin or blood.</text>
</comment>
<dbReference type="GO" id="GO:0005886">
    <property type="term" value="C:plasma membrane"/>
    <property type="evidence" value="ECO:0007669"/>
    <property type="project" value="UniProtKB-SubCell"/>
</dbReference>
<dbReference type="PRINTS" id="PR00344">
    <property type="entry name" value="BCTRLSENSOR"/>
</dbReference>
<dbReference type="CDD" id="cd06225">
    <property type="entry name" value="HAMP"/>
    <property type="match status" value="1"/>
</dbReference>
<evidence type="ECO:0000256" key="7">
    <source>
        <dbReference type="ARBA" id="ARBA00022692"/>
    </source>
</evidence>
<dbReference type="Pfam" id="PF00672">
    <property type="entry name" value="HAMP"/>
    <property type="match status" value="1"/>
</dbReference>
<reference evidence="20 21" key="1">
    <citation type="submission" date="2017-05" db="EMBL/GenBank/DDBJ databases">
        <authorList>
            <person name="Varghese N."/>
            <person name="Submissions S."/>
        </authorList>
    </citation>
    <scope>NUCLEOTIDE SEQUENCE [LARGE SCALE GENOMIC DNA]</scope>
    <source>
        <strain evidence="20 21">DSM 45474</strain>
    </source>
</reference>
<feature type="transmembrane region" description="Helical" evidence="17">
    <location>
        <begin position="164"/>
        <end position="186"/>
    </location>
</feature>
<dbReference type="PROSITE" id="PS50885">
    <property type="entry name" value="HAMP"/>
    <property type="match status" value="1"/>
</dbReference>
<evidence type="ECO:0000256" key="4">
    <source>
        <dbReference type="ARBA" id="ARBA00022475"/>
    </source>
</evidence>
<dbReference type="PROSITE" id="PS50109">
    <property type="entry name" value="HIS_KIN"/>
    <property type="match status" value="1"/>
</dbReference>
<dbReference type="SUPFAM" id="SSF158472">
    <property type="entry name" value="HAMP domain-like"/>
    <property type="match status" value="1"/>
</dbReference>
<dbReference type="InterPro" id="IPR003661">
    <property type="entry name" value="HisK_dim/P_dom"/>
</dbReference>
<dbReference type="FunFam" id="1.10.287.130:FF:000001">
    <property type="entry name" value="Two-component sensor histidine kinase"/>
    <property type="match status" value="1"/>
</dbReference>
<keyword evidence="11 17" id="KW-1133">Transmembrane helix</keyword>
<dbReference type="GO" id="GO:0000155">
    <property type="term" value="F:phosphorelay sensor kinase activity"/>
    <property type="evidence" value="ECO:0007669"/>
    <property type="project" value="InterPro"/>
</dbReference>
<dbReference type="InterPro" id="IPR003594">
    <property type="entry name" value="HATPase_dom"/>
</dbReference>
<dbReference type="SMART" id="SM00387">
    <property type="entry name" value="HATPase_c"/>
    <property type="match status" value="1"/>
</dbReference>
<evidence type="ECO:0000313" key="20">
    <source>
        <dbReference type="EMBL" id="SMO60135.1"/>
    </source>
</evidence>
<evidence type="ECO:0000256" key="6">
    <source>
        <dbReference type="ARBA" id="ARBA00022679"/>
    </source>
</evidence>
<dbReference type="Pfam" id="PF02518">
    <property type="entry name" value="HATPase_c"/>
    <property type="match status" value="1"/>
</dbReference>
<evidence type="ECO:0000256" key="17">
    <source>
        <dbReference type="SAM" id="Phobius"/>
    </source>
</evidence>
<evidence type="ECO:0000256" key="3">
    <source>
        <dbReference type="ARBA" id="ARBA00012438"/>
    </source>
</evidence>
<dbReference type="InterPro" id="IPR050398">
    <property type="entry name" value="HssS/ArlS-like"/>
</dbReference>
<evidence type="ECO:0000256" key="16">
    <source>
        <dbReference type="ARBA" id="ARBA00040841"/>
    </source>
</evidence>
<dbReference type="InterPro" id="IPR036890">
    <property type="entry name" value="HATPase_C_sf"/>
</dbReference>
<protein>
    <recommendedName>
        <fullName evidence="16">Heme sensor protein HssS</fullName>
        <ecNumber evidence="3">2.7.13.3</ecNumber>
    </recommendedName>
</protein>
<keyword evidence="6" id="KW-0808">Transferase</keyword>
<dbReference type="EMBL" id="FXTI01000004">
    <property type="protein sequence ID" value="SMO60135.1"/>
    <property type="molecule type" value="Genomic_DNA"/>
</dbReference>
<dbReference type="CDD" id="cd00082">
    <property type="entry name" value="HisKA"/>
    <property type="match status" value="1"/>
</dbReference>
<keyword evidence="10" id="KW-0067">ATP-binding</keyword>
<evidence type="ECO:0000256" key="10">
    <source>
        <dbReference type="ARBA" id="ARBA00022840"/>
    </source>
</evidence>
<keyword evidence="4" id="KW-1003">Cell membrane</keyword>
<dbReference type="RefSeq" id="WP_142505142.1">
    <property type="nucleotide sequence ID" value="NZ_FXTI01000004.1"/>
</dbReference>
<name>A0A521CL90_9BACL</name>
<organism evidence="20 21">
    <name type="scientific">Melghirimyces algeriensis</name>
    <dbReference type="NCBI Taxonomy" id="910412"/>
    <lineage>
        <taxon>Bacteria</taxon>
        <taxon>Bacillati</taxon>
        <taxon>Bacillota</taxon>
        <taxon>Bacilli</taxon>
        <taxon>Bacillales</taxon>
        <taxon>Thermoactinomycetaceae</taxon>
        <taxon>Melghirimyces</taxon>
    </lineage>
</organism>
<dbReference type="CDD" id="cd00075">
    <property type="entry name" value="HATPase"/>
    <property type="match status" value="1"/>
</dbReference>
<keyword evidence="12" id="KW-0902">Two-component regulatory system</keyword>
<evidence type="ECO:0000256" key="12">
    <source>
        <dbReference type="ARBA" id="ARBA00023012"/>
    </source>
</evidence>
<evidence type="ECO:0000259" key="19">
    <source>
        <dbReference type="PROSITE" id="PS50885"/>
    </source>
</evidence>
<dbReference type="SMART" id="SM00388">
    <property type="entry name" value="HisKA"/>
    <property type="match status" value="1"/>
</dbReference>
<keyword evidence="21" id="KW-1185">Reference proteome</keyword>
<gene>
    <name evidence="20" type="ORF">SAMN06264849_10456</name>
</gene>
<dbReference type="FunFam" id="3.30.565.10:FF:000006">
    <property type="entry name" value="Sensor histidine kinase WalK"/>
    <property type="match status" value="1"/>
</dbReference>
<dbReference type="SUPFAM" id="SSF55874">
    <property type="entry name" value="ATPase domain of HSP90 chaperone/DNA topoisomerase II/histidine kinase"/>
    <property type="match status" value="1"/>
</dbReference>
<dbReference type="InterPro" id="IPR005467">
    <property type="entry name" value="His_kinase_dom"/>
</dbReference>
<evidence type="ECO:0000256" key="2">
    <source>
        <dbReference type="ARBA" id="ARBA00004651"/>
    </source>
</evidence>
<evidence type="ECO:0000256" key="8">
    <source>
        <dbReference type="ARBA" id="ARBA00022741"/>
    </source>
</evidence>
<keyword evidence="9 20" id="KW-0418">Kinase</keyword>
<dbReference type="OrthoDB" id="9813151at2"/>
<evidence type="ECO:0000259" key="18">
    <source>
        <dbReference type="PROSITE" id="PS50109"/>
    </source>
</evidence>
<dbReference type="GO" id="GO:0005524">
    <property type="term" value="F:ATP binding"/>
    <property type="evidence" value="ECO:0007669"/>
    <property type="project" value="UniProtKB-KW"/>
</dbReference>
<keyword evidence="8" id="KW-0547">Nucleotide-binding</keyword>
<dbReference type="SMART" id="SM00304">
    <property type="entry name" value="HAMP"/>
    <property type="match status" value="1"/>
</dbReference>
<evidence type="ECO:0000256" key="9">
    <source>
        <dbReference type="ARBA" id="ARBA00022777"/>
    </source>
</evidence>
<dbReference type="PANTHER" id="PTHR45528:SF11">
    <property type="entry name" value="HISTIDINE KINASE"/>
    <property type="match status" value="1"/>
</dbReference>